<name>A0A246KTX3_9GAMM</name>
<dbReference type="EMBL" id="NIXP01000132">
    <property type="protein sequence ID" value="OWR28218.1"/>
    <property type="molecule type" value="Genomic_DNA"/>
</dbReference>
<protein>
    <recommendedName>
        <fullName evidence="1">Haem-binding uptake Tiki superfamily ChaN domain-containing protein</fullName>
    </recommendedName>
</protein>
<accession>A0A246KTX3</accession>
<comment type="caution">
    <text evidence="2">The sequence shown here is derived from an EMBL/GenBank/DDBJ whole genome shotgun (WGS) entry which is preliminary data.</text>
</comment>
<gene>
    <name evidence="2" type="ORF">CEE55_19330</name>
</gene>
<sequence length="295" mass="31768">MTTMPRSTASSARSWTAATVAAAPSRWASTWRSSRRWLPLCLLALAALVRAQPLPGTVIDLASGQRLDEAAFVKRAANAPRLLLGERHDQATDHAAQRWLLQALQQQRPHGALVLEMIASERQPRLDRVQRWLAKGNRADGTRLQELLDWDARWPWAAYGGLVQDATAAGIPLFGGNLSRAEVNAWLASNASVRFPMPTARQRLSVVVLAQHAGAAPMLEGMLAVQQARDIRMAQVLAAAPAPALLVAGRWHVLRGTGVPGYLPPDAPALVIALASPGETVDAADADLLWVLGDE</sequence>
<dbReference type="Proteomes" id="UP000197904">
    <property type="component" value="Unassembled WGS sequence"/>
</dbReference>
<dbReference type="InterPro" id="IPR016773">
    <property type="entry name" value="Fe3_uptake_reg_CjrA_prd"/>
</dbReference>
<dbReference type="PIRSF" id="PIRSF020419">
    <property type="entry name" value="Fe_uptake_reg_CjrA_prd"/>
    <property type="match status" value="1"/>
</dbReference>
<dbReference type="Gene3D" id="1.10.8.760">
    <property type="entry name" value="Haem-binding uptake, Tiki superfamily, ChaN, domain 2"/>
    <property type="match status" value="1"/>
</dbReference>
<dbReference type="CDD" id="cd14727">
    <property type="entry name" value="ChanN-like"/>
    <property type="match status" value="1"/>
</dbReference>
<dbReference type="Gene3D" id="3.40.50.11550">
    <property type="match status" value="1"/>
</dbReference>
<dbReference type="InterPro" id="IPR007314">
    <property type="entry name" value="Cofac_haem-bd_dom"/>
</dbReference>
<proteinExistence type="predicted"/>
<evidence type="ECO:0000313" key="3">
    <source>
        <dbReference type="Proteomes" id="UP000197904"/>
    </source>
</evidence>
<reference evidence="2 3" key="1">
    <citation type="submission" date="2017-06" db="EMBL/GenBank/DDBJ databases">
        <authorList>
            <person name="Kim H.J."/>
            <person name="Triplett B.A."/>
        </authorList>
    </citation>
    <scope>NUCLEOTIDE SEQUENCE [LARGE SCALE GENOMIC DNA]</scope>
    <source>
        <strain evidence="2 3">S18795</strain>
    </source>
</reference>
<dbReference type="SUPFAM" id="SSF159501">
    <property type="entry name" value="EreA/ChaN-like"/>
    <property type="match status" value="1"/>
</dbReference>
<feature type="domain" description="Haem-binding uptake Tiki superfamily ChaN" evidence="1">
    <location>
        <begin position="73"/>
        <end position="263"/>
    </location>
</feature>
<dbReference type="RefSeq" id="WP_080355581.1">
    <property type="nucleotide sequence ID" value="NZ_BIMO01000001.1"/>
</dbReference>
<evidence type="ECO:0000313" key="2">
    <source>
        <dbReference type="EMBL" id="OWR28218.1"/>
    </source>
</evidence>
<organism evidence="2 3">
    <name type="scientific">Stenotrophomonas pavanii</name>
    <dbReference type="NCBI Taxonomy" id="487698"/>
    <lineage>
        <taxon>Bacteria</taxon>
        <taxon>Pseudomonadati</taxon>
        <taxon>Pseudomonadota</taxon>
        <taxon>Gammaproteobacteria</taxon>
        <taxon>Lysobacterales</taxon>
        <taxon>Lysobacteraceae</taxon>
        <taxon>Stenotrophomonas</taxon>
    </lineage>
</organism>
<evidence type="ECO:0000259" key="1">
    <source>
        <dbReference type="Pfam" id="PF04187"/>
    </source>
</evidence>
<dbReference type="AlphaFoldDB" id="A0A246KTX3"/>
<dbReference type="Pfam" id="PF04187">
    <property type="entry name" value="Cofac_haem_bdg"/>
    <property type="match status" value="1"/>
</dbReference>